<sequence>MEMFKSPEKLLASISTKHPDLMSAPIDLEKICSLYQINVEEESLFDSTIGKIIVENGNVKIIINSYENQSSQRKRFTIAHELGHFFLHLNEEQTSFIDDVKTMSRTQSYWTPIEAQANDFAARLLMPLELIIKEAEELVKDGNIKEDIFIQKMANIFLVSKQSMTYRLKNIGII</sequence>
<organism evidence="2">
    <name type="scientific">bioreactor metagenome</name>
    <dbReference type="NCBI Taxonomy" id="1076179"/>
    <lineage>
        <taxon>unclassified sequences</taxon>
        <taxon>metagenomes</taxon>
        <taxon>ecological metagenomes</taxon>
    </lineage>
</organism>
<reference evidence="2" key="1">
    <citation type="submission" date="2019-08" db="EMBL/GenBank/DDBJ databases">
        <authorList>
            <person name="Kucharzyk K."/>
            <person name="Murdoch R.W."/>
            <person name="Higgins S."/>
            <person name="Loffler F."/>
        </authorList>
    </citation>
    <scope>NUCLEOTIDE SEQUENCE</scope>
</reference>
<dbReference type="InterPro" id="IPR010359">
    <property type="entry name" value="IrrE_HExxH"/>
</dbReference>
<dbReference type="AlphaFoldDB" id="A0A644WXP1"/>
<accession>A0A644WXP1</accession>
<dbReference type="EMBL" id="VSSQ01001267">
    <property type="protein sequence ID" value="MPM06804.1"/>
    <property type="molecule type" value="Genomic_DNA"/>
</dbReference>
<name>A0A644WXP1_9ZZZZ</name>
<evidence type="ECO:0000259" key="1">
    <source>
        <dbReference type="Pfam" id="PF06114"/>
    </source>
</evidence>
<dbReference type="InterPro" id="IPR052345">
    <property type="entry name" value="Rad_response_metalloprotease"/>
</dbReference>
<proteinExistence type="predicted"/>
<comment type="caution">
    <text evidence="2">The sequence shown here is derived from an EMBL/GenBank/DDBJ whole genome shotgun (WGS) entry which is preliminary data.</text>
</comment>
<gene>
    <name evidence="2" type="ORF">SDC9_53107</name>
</gene>
<dbReference type="PANTHER" id="PTHR43236:SF1">
    <property type="entry name" value="BLL7220 PROTEIN"/>
    <property type="match status" value="1"/>
</dbReference>
<dbReference type="Pfam" id="PF06114">
    <property type="entry name" value="Peptidase_M78"/>
    <property type="match status" value="1"/>
</dbReference>
<dbReference type="Gene3D" id="1.10.10.2910">
    <property type="match status" value="1"/>
</dbReference>
<evidence type="ECO:0000313" key="2">
    <source>
        <dbReference type="EMBL" id="MPM06804.1"/>
    </source>
</evidence>
<protein>
    <recommendedName>
        <fullName evidence="1">IrrE N-terminal-like domain-containing protein</fullName>
    </recommendedName>
</protein>
<dbReference type="PANTHER" id="PTHR43236">
    <property type="entry name" value="ANTITOXIN HIGA1"/>
    <property type="match status" value="1"/>
</dbReference>
<feature type="domain" description="IrrE N-terminal-like" evidence="1">
    <location>
        <begin position="60"/>
        <end position="169"/>
    </location>
</feature>